<dbReference type="InterPro" id="IPR024962">
    <property type="entry name" value="YukD-like"/>
</dbReference>
<evidence type="ECO:0000313" key="5">
    <source>
        <dbReference type="Proteomes" id="UP000324517"/>
    </source>
</evidence>
<name>A0A1Y0CLW0_9BACI</name>
<dbReference type="OrthoDB" id="2437963at2"/>
<dbReference type="Pfam" id="PF08817">
    <property type="entry name" value="YukD"/>
    <property type="match status" value="1"/>
</dbReference>
<dbReference type="EMBL" id="CP020880">
    <property type="protein sequence ID" value="ART76064.1"/>
    <property type="molecule type" value="Genomic_DNA"/>
</dbReference>
<reference evidence="2 4" key="1">
    <citation type="submission" date="2017-04" db="EMBL/GenBank/DDBJ databases">
        <title>Complete Genome Sequence of the Bacillus horikoshii 20a strain from Cuatro Cienegas, Coahuila, Mexico.</title>
        <authorList>
            <person name="Zarza E."/>
            <person name="Alcaraz L.D."/>
            <person name="Aguilar-Salinas B."/>
            <person name="Islas A."/>
            <person name="Olmedo-Alvarez G."/>
        </authorList>
    </citation>
    <scope>NUCLEOTIDE SEQUENCE [LARGE SCALE GENOMIC DNA]</scope>
    <source>
        <strain evidence="2 4">20a</strain>
    </source>
</reference>
<dbReference type="EMBL" id="VTET01000002">
    <property type="protein sequence ID" value="TYS73443.1"/>
    <property type="molecule type" value="Genomic_DNA"/>
</dbReference>
<dbReference type="GeneID" id="96738455"/>
<comment type="similarity">
    <text evidence="1">Belongs to the EsaB family.</text>
</comment>
<evidence type="ECO:0000313" key="4">
    <source>
        <dbReference type="Proteomes" id="UP000195573"/>
    </source>
</evidence>
<dbReference type="KEGG" id="bhk:B4U37_08465"/>
<dbReference type="AlphaFoldDB" id="A0A1Y0CLW0"/>
<dbReference type="RefSeq" id="WP_010192519.1">
    <property type="nucleotide sequence ID" value="NZ_CP020880.1"/>
</dbReference>
<dbReference type="Gene3D" id="3.10.20.90">
    <property type="entry name" value="Phosphatidylinositol 3-kinase Catalytic Subunit, Chain A, domain 1"/>
    <property type="match status" value="1"/>
</dbReference>
<reference evidence="3 5" key="2">
    <citation type="submission" date="2019-08" db="EMBL/GenBank/DDBJ databases">
        <title>Bacillus genomes from the desert of Cuatro Cienegas, Coahuila.</title>
        <authorList>
            <person name="Olmedo-Alvarez G."/>
        </authorList>
    </citation>
    <scope>NUCLEOTIDE SEQUENCE [LARGE SCALE GENOMIC DNA]</scope>
    <source>
        <strain evidence="3 5">CH98b_3T</strain>
    </source>
</reference>
<gene>
    <name evidence="2" type="ORF">B4U37_08465</name>
    <name evidence="3" type="ORF">FZC75_03680</name>
</gene>
<dbReference type="InterPro" id="IPR014921">
    <property type="entry name" value="EsaB"/>
</dbReference>
<organism evidence="3 5">
    <name type="scientific">Sutcliffiella horikoshii</name>
    <dbReference type="NCBI Taxonomy" id="79883"/>
    <lineage>
        <taxon>Bacteria</taxon>
        <taxon>Bacillati</taxon>
        <taxon>Bacillota</taxon>
        <taxon>Bacilli</taxon>
        <taxon>Bacillales</taxon>
        <taxon>Bacillaceae</taxon>
        <taxon>Sutcliffiella</taxon>
    </lineage>
</organism>
<sequence>MYIEITIDLKNYQRESFDLRLSNYHTVKKVVDIVWQAASPATPPRDGEWVKVVNKHLILSGSDKLVDHGITSGDRLEIL</sequence>
<evidence type="ECO:0000313" key="2">
    <source>
        <dbReference type="EMBL" id="ART76064.1"/>
    </source>
</evidence>
<dbReference type="Proteomes" id="UP000324517">
    <property type="component" value="Unassembled WGS sequence"/>
</dbReference>
<evidence type="ECO:0000313" key="3">
    <source>
        <dbReference type="EMBL" id="TYS73443.1"/>
    </source>
</evidence>
<accession>A0A1Y0CLW0</accession>
<keyword evidence="4" id="KW-1185">Reference proteome</keyword>
<evidence type="ECO:0000256" key="1">
    <source>
        <dbReference type="PIRNR" id="PIRNR037793"/>
    </source>
</evidence>
<dbReference type="Proteomes" id="UP000195573">
    <property type="component" value="Chromosome"/>
</dbReference>
<protein>
    <submittedName>
        <fullName evidence="3">Ubiquitin</fullName>
    </submittedName>
</protein>
<dbReference type="PIRSF" id="PIRSF037793">
    <property type="entry name" value="DUF_ubiquitin-like_YukD"/>
    <property type="match status" value="1"/>
</dbReference>
<proteinExistence type="inferred from homology"/>